<feature type="region of interest" description="Disordered" evidence="1">
    <location>
        <begin position="1"/>
        <end position="25"/>
    </location>
</feature>
<evidence type="ECO:0000256" key="1">
    <source>
        <dbReference type="SAM" id="MobiDB-lite"/>
    </source>
</evidence>
<sequence length="396" mass="42886">MGLKRTLRRHMRGSQRSASLLSGPPWTREPYRERVCAVGGLQLGVAVAARAKGHACETTESFVPATRDALQLDSLDQKQIMSMEEGDTSFPLSHTACEAGSTVDRSYIPIPSLMPQACSSVNTNWTAERRAGTEQVAAASCEGSAQHARHDGTGTGLHSRPRAQENTFLSSRPSGRKYKRAGESAADPETESSSPYVRIGALPSVQAASPASNQTTLEARKPKQASGHHVCRPVLCELRHLELGSLPLRTEGGETGPRVHYKTRGLGCGSIQKVVLTPHLVRPKTQSRVGLVHPLDSESFRRPQNTGVTVCIKAVLEDPAQRAVEKGIHQLLSTVYIVMTEALSGLTPKDHPGKENASATSFLILSHERKCGRLGAELCDLKDRRFKGTERARADQ</sequence>
<feature type="compositionally biased region" description="Basic residues" evidence="1">
    <location>
        <begin position="1"/>
        <end position="13"/>
    </location>
</feature>
<keyword evidence="3" id="KW-1185">Reference proteome</keyword>
<organism evidence="2 3">
    <name type="scientific">Ovis ammon polii</name>
    <dbReference type="NCBI Taxonomy" id="230172"/>
    <lineage>
        <taxon>Eukaryota</taxon>
        <taxon>Metazoa</taxon>
        <taxon>Chordata</taxon>
        <taxon>Craniata</taxon>
        <taxon>Vertebrata</taxon>
        <taxon>Euteleostomi</taxon>
        <taxon>Mammalia</taxon>
        <taxon>Eutheria</taxon>
        <taxon>Laurasiatheria</taxon>
        <taxon>Artiodactyla</taxon>
        <taxon>Ruminantia</taxon>
        <taxon>Pecora</taxon>
        <taxon>Bovidae</taxon>
        <taxon>Caprinae</taxon>
        <taxon>Ovis</taxon>
    </lineage>
</organism>
<protein>
    <submittedName>
        <fullName evidence="2">Uncharacterized protein</fullName>
    </submittedName>
</protein>
<evidence type="ECO:0000313" key="3">
    <source>
        <dbReference type="Proteomes" id="UP001214576"/>
    </source>
</evidence>
<comment type="caution">
    <text evidence="2">The sequence shown here is derived from an EMBL/GenBank/DDBJ whole genome shotgun (WGS) entry which is preliminary data.</text>
</comment>
<dbReference type="AlphaFoldDB" id="A0AAD4U5L4"/>
<proteinExistence type="predicted"/>
<evidence type="ECO:0000313" key="2">
    <source>
        <dbReference type="EMBL" id="KAI4540873.1"/>
    </source>
</evidence>
<dbReference type="Proteomes" id="UP001214576">
    <property type="component" value="Unassembled WGS sequence"/>
</dbReference>
<gene>
    <name evidence="2" type="ORF">MG293_008015</name>
</gene>
<dbReference type="EMBL" id="JAKZEL010000008">
    <property type="protein sequence ID" value="KAI4540873.1"/>
    <property type="molecule type" value="Genomic_DNA"/>
</dbReference>
<feature type="compositionally biased region" description="Polar residues" evidence="1">
    <location>
        <begin position="206"/>
        <end position="217"/>
    </location>
</feature>
<reference evidence="2" key="1">
    <citation type="submission" date="2022-03" db="EMBL/GenBank/DDBJ databases">
        <title>Genomic analyses of argali, domestic sheep and their hybrids provide insights into chromosomal evolution, heterosis and genetic basis of agronomic traits.</title>
        <authorList>
            <person name="Li M."/>
        </authorList>
    </citation>
    <scope>NUCLEOTIDE SEQUENCE</scope>
    <source>
        <strain evidence="2">CAU-MHL-2022a</strain>
        <tissue evidence="2">Skin</tissue>
    </source>
</reference>
<accession>A0AAD4U5L4</accession>
<feature type="compositionally biased region" description="Polar residues" evidence="1">
    <location>
        <begin position="164"/>
        <end position="173"/>
    </location>
</feature>
<name>A0AAD4U5L4_OVIAM</name>
<feature type="region of interest" description="Disordered" evidence="1">
    <location>
        <begin position="136"/>
        <end position="225"/>
    </location>
</feature>